<proteinExistence type="predicted"/>
<dbReference type="PANTHER" id="PTHR30518">
    <property type="entry name" value="ENDOLYTIC MUREIN TRANSGLYCOSYLASE"/>
    <property type="match status" value="1"/>
</dbReference>
<dbReference type="GO" id="GO:0071555">
    <property type="term" value="P:cell wall organization"/>
    <property type="evidence" value="ECO:0007669"/>
    <property type="project" value="UniProtKB-KW"/>
</dbReference>
<dbReference type="NCBIfam" id="TIGR00247">
    <property type="entry name" value="endolytic transglycosylase MltG"/>
    <property type="match status" value="1"/>
</dbReference>
<evidence type="ECO:0000256" key="6">
    <source>
        <dbReference type="ARBA" id="ARBA00023316"/>
    </source>
</evidence>
<evidence type="ECO:0000313" key="8">
    <source>
        <dbReference type="EMBL" id="MPM84893.1"/>
    </source>
</evidence>
<evidence type="ECO:0000256" key="5">
    <source>
        <dbReference type="ARBA" id="ARBA00023239"/>
    </source>
</evidence>
<reference evidence="8" key="1">
    <citation type="submission" date="2019-08" db="EMBL/GenBank/DDBJ databases">
        <authorList>
            <person name="Kucharzyk K."/>
            <person name="Murdoch R.W."/>
            <person name="Higgins S."/>
            <person name="Loffler F."/>
        </authorList>
    </citation>
    <scope>NUCLEOTIDE SEQUENCE</scope>
</reference>
<evidence type="ECO:0000256" key="7">
    <source>
        <dbReference type="SAM" id="Phobius"/>
    </source>
</evidence>
<keyword evidence="4 7" id="KW-0472">Membrane</keyword>
<protein>
    <recommendedName>
        <fullName evidence="9">Endolytic murein transglycosylase</fullName>
    </recommendedName>
</protein>
<keyword evidence="1" id="KW-1003">Cell membrane</keyword>
<keyword evidence="6" id="KW-0961">Cell wall biogenesis/degradation</keyword>
<evidence type="ECO:0008006" key="9">
    <source>
        <dbReference type="Google" id="ProtNLM"/>
    </source>
</evidence>
<evidence type="ECO:0000256" key="4">
    <source>
        <dbReference type="ARBA" id="ARBA00023136"/>
    </source>
</evidence>
<accession>A0A645D7H0</accession>
<keyword evidence="2 7" id="KW-0812">Transmembrane</keyword>
<sequence length="297" mass="33763">MITLLDYVKEVSNMKKFASKKVTQLFMVIILVIVAVILTSLVKNAIDERKDLSIDPGNSSVNYQNTVSITFPEGYTVTQIAKLLEEKNVCSADSFLDAVDNPSEEILDKFGIKNKDSRIFTLEGYIFPDTYEFYLKEGADAALKRFIDNFNAKIDTTVTVKIKNTGYTLDEIITISSIVQREAGRVNENGKVASVLFNRLNQKMKLQCDVTIDYIETYVKPYVDNYDKAFTEKYNTYKCEALPAGPICNPGLDTILATIDHPETKYLFFVTDKDMNYYYAETFEQHQINYKNAGVTN</sequence>
<name>A0A645D7H0_9ZZZZ</name>
<keyword evidence="3 7" id="KW-1133">Transmembrane helix</keyword>
<evidence type="ECO:0000256" key="3">
    <source>
        <dbReference type="ARBA" id="ARBA00022989"/>
    </source>
</evidence>
<organism evidence="8">
    <name type="scientific">bioreactor metagenome</name>
    <dbReference type="NCBI Taxonomy" id="1076179"/>
    <lineage>
        <taxon>unclassified sequences</taxon>
        <taxon>metagenomes</taxon>
        <taxon>ecological metagenomes</taxon>
    </lineage>
</organism>
<gene>
    <name evidence="8" type="ORF">SDC9_131969</name>
</gene>
<dbReference type="InterPro" id="IPR003770">
    <property type="entry name" value="MLTG-like"/>
</dbReference>
<keyword evidence="5" id="KW-0456">Lyase</keyword>
<dbReference type="AlphaFoldDB" id="A0A645D7H0"/>
<dbReference type="GO" id="GO:0016829">
    <property type="term" value="F:lyase activity"/>
    <property type="evidence" value="ECO:0007669"/>
    <property type="project" value="UniProtKB-KW"/>
</dbReference>
<feature type="transmembrane region" description="Helical" evidence="7">
    <location>
        <begin position="22"/>
        <end position="42"/>
    </location>
</feature>
<comment type="caution">
    <text evidence="8">The sequence shown here is derived from an EMBL/GenBank/DDBJ whole genome shotgun (WGS) entry which is preliminary data.</text>
</comment>
<dbReference type="PANTHER" id="PTHR30518:SF2">
    <property type="entry name" value="ENDOLYTIC MUREIN TRANSGLYCOSYLASE"/>
    <property type="match status" value="1"/>
</dbReference>
<evidence type="ECO:0000256" key="2">
    <source>
        <dbReference type="ARBA" id="ARBA00022692"/>
    </source>
</evidence>
<evidence type="ECO:0000256" key="1">
    <source>
        <dbReference type="ARBA" id="ARBA00022475"/>
    </source>
</evidence>
<dbReference type="Pfam" id="PF02618">
    <property type="entry name" value="YceG"/>
    <property type="match status" value="1"/>
</dbReference>
<dbReference type="EMBL" id="VSSQ01033335">
    <property type="protein sequence ID" value="MPM84893.1"/>
    <property type="molecule type" value="Genomic_DNA"/>
</dbReference>